<organism evidence="5 6">
    <name type="scientific">Vibrio japonicus</name>
    <dbReference type="NCBI Taxonomy" id="1824638"/>
    <lineage>
        <taxon>Bacteria</taxon>
        <taxon>Pseudomonadati</taxon>
        <taxon>Pseudomonadota</taxon>
        <taxon>Gammaproteobacteria</taxon>
        <taxon>Vibrionales</taxon>
        <taxon>Vibrionaceae</taxon>
        <taxon>Vibrio</taxon>
    </lineage>
</organism>
<dbReference type="NCBIfam" id="NF037995">
    <property type="entry name" value="TRAP_S1"/>
    <property type="match status" value="1"/>
</dbReference>
<feature type="signal peptide" evidence="4">
    <location>
        <begin position="1"/>
        <end position="26"/>
    </location>
</feature>
<dbReference type="PANTHER" id="PTHR33376:SF7">
    <property type="entry name" value="C4-DICARBOXYLATE-BINDING PROTEIN DCTB"/>
    <property type="match status" value="1"/>
</dbReference>
<dbReference type="RefSeq" id="WP_257085836.1">
    <property type="nucleotide sequence ID" value="NZ_CP102097.1"/>
</dbReference>
<dbReference type="InterPro" id="IPR004682">
    <property type="entry name" value="TRAP_DctP"/>
</dbReference>
<comment type="similarity">
    <text evidence="1">Belongs to the bacterial solute-binding protein 7 family.</text>
</comment>
<proteinExistence type="inferred from homology"/>
<accession>A0ABY5LJV1</accession>
<dbReference type="Proteomes" id="UP001058602">
    <property type="component" value="Chromosome 2"/>
</dbReference>
<sequence length="333" mass="36641">MKLIKNKIIAGVTIAATAAFSYTASAANFKMAIGDAAGGTQWELAKTFSELMEKKTDGKVKIDLFPNGQLGNEQDTVNDAAIGLLDFSVLAINNVTPFSPTVGLLTMPYVIQSPEDAVLLTQGQVGQELVDNTIRDAGVRIVGWAYSGFRVLTNSKKPIASPEDLKGLVIRVPRNEIMIASYQAWGVNPTPMAWSETFTGLQQGVVDGQDNPYITVYAMKFNEVQKYVTNIRYIFSLEPLIISESVFQQQSPEMQKTILEAGKEATDHSFAYLEETESKIRKDLQAKGMVITEPANGEKEWIENVTTAVWPKFYSSIGGKEKLDNVLELLGRQ</sequence>
<keyword evidence="3 4" id="KW-0732">Signal</keyword>
<dbReference type="PANTHER" id="PTHR33376">
    <property type="match status" value="1"/>
</dbReference>
<dbReference type="CDD" id="cd13603">
    <property type="entry name" value="PBP2_TRAP_Siap_TeaA_like"/>
    <property type="match status" value="1"/>
</dbReference>
<gene>
    <name evidence="5" type="ORF">NP165_17610</name>
</gene>
<keyword evidence="2" id="KW-0813">Transport</keyword>
<evidence type="ECO:0000313" key="5">
    <source>
        <dbReference type="EMBL" id="UUM32116.1"/>
    </source>
</evidence>
<dbReference type="Pfam" id="PF03480">
    <property type="entry name" value="DctP"/>
    <property type="match status" value="1"/>
</dbReference>
<dbReference type="InterPro" id="IPR018389">
    <property type="entry name" value="DctP_fam"/>
</dbReference>
<dbReference type="NCBIfam" id="TIGR00787">
    <property type="entry name" value="dctP"/>
    <property type="match status" value="1"/>
</dbReference>
<dbReference type="InterPro" id="IPR038404">
    <property type="entry name" value="TRAP_DctP_sf"/>
</dbReference>
<dbReference type="SUPFAM" id="SSF53850">
    <property type="entry name" value="Periplasmic binding protein-like II"/>
    <property type="match status" value="1"/>
</dbReference>
<name>A0ABY5LJV1_9VIBR</name>
<reference evidence="5" key="1">
    <citation type="submission" date="2022-07" db="EMBL/GenBank/DDBJ databases">
        <title>Complete genome of Vibrio japonicus strain JCM 31412T and phylogenomic assessment of the Nereis clade of the genus Vibrio.</title>
        <authorList>
            <person name="Shlafstein M.D."/>
            <person name="Emsley S.A."/>
            <person name="Ushijima B."/>
            <person name="Videau P."/>
            <person name="Saw J.H."/>
        </authorList>
    </citation>
    <scope>NUCLEOTIDE SEQUENCE</scope>
    <source>
        <strain evidence="5">JCM 31412</strain>
    </source>
</reference>
<evidence type="ECO:0000256" key="4">
    <source>
        <dbReference type="SAM" id="SignalP"/>
    </source>
</evidence>
<feature type="chain" id="PRO_5045582964" evidence="4">
    <location>
        <begin position="27"/>
        <end position="333"/>
    </location>
</feature>
<keyword evidence="6" id="KW-1185">Reference proteome</keyword>
<evidence type="ECO:0000256" key="2">
    <source>
        <dbReference type="ARBA" id="ARBA00022448"/>
    </source>
</evidence>
<dbReference type="Gene3D" id="3.40.190.170">
    <property type="entry name" value="Bacterial extracellular solute-binding protein, family 7"/>
    <property type="match status" value="1"/>
</dbReference>
<evidence type="ECO:0000256" key="1">
    <source>
        <dbReference type="ARBA" id="ARBA00009023"/>
    </source>
</evidence>
<dbReference type="PIRSF" id="PIRSF006470">
    <property type="entry name" value="DctB"/>
    <property type="match status" value="1"/>
</dbReference>
<dbReference type="EMBL" id="CP102097">
    <property type="protein sequence ID" value="UUM32116.1"/>
    <property type="molecule type" value="Genomic_DNA"/>
</dbReference>
<evidence type="ECO:0000256" key="3">
    <source>
        <dbReference type="ARBA" id="ARBA00022729"/>
    </source>
</evidence>
<protein>
    <submittedName>
        <fullName evidence="5">TRAP transporter substrate-binding protein</fullName>
    </submittedName>
</protein>
<evidence type="ECO:0000313" key="6">
    <source>
        <dbReference type="Proteomes" id="UP001058602"/>
    </source>
</evidence>